<evidence type="ECO:0000313" key="2">
    <source>
        <dbReference type="Proteomes" id="UP001549104"/>
    </source>
</evidence>
<dbReference type="Proteomes" id="UP001549104">
    <property type="component" value="Unassembled WGS sequence"/>
</dbReference>
<organism evidence="1 2">
    <name type="scientific">Sporosarcina psychrophila</name>
    <name type="common">Bacillus psychrophilus</name>
    <dbReference type="NCBI Taxonomy" id="1476"/>
    <lineage>
        <taxon>Bacteria</taxon>
        <taxon>Bacillati</taxon>
        <taxon>Bacillota</taxon>
        <taxon>Bacilli</taxon>
        <taxon>Bacillales</taxon>
        <taxon>Caryophanaceae</taxon>
        <taxon>Sporosarcina</taxon>
    </lineage>
</organism>
<reference evidence="1 2" key="1">
    <citation type="submission" date="2024-06" db="EMBL/GenBank/DDBJ databases">
        <title>Sorghum-associated microbial communities from plants grown in Nebraska, USA.</title>
        <authorList>
            <person name="Schachtman D."/>
        </authorList>
    </citation>
    <scope>NUCLEOTIDE SEQUENCE [LARGE SCALE GENOMIC DNA]</scope>
    <source>
        <strain evidence="1 2">1288</strain>
    </source>
</reference>
<dbReference type="RefSeq" id="WP_354312966.1">
    <property type="nucleotide sequence ID" value="NZ_JBEPME010000002.1"/>
</dbReference>
<keyword evidence="2" id="KW-1185">Reference proteome</keyword>
<gene>
    <name evidence="1" type="ORF">ABIC55_001930</name>
</gene>
<sequence length="341" mass="38200">MSITFIAKEEFFTFHDPMQDGKLIDRKTEIRMDPLTGETSRIIFDPGASFTSIDYSELATQTAGSKCPFCIENVHTVTPKFPNDLTKDGRIIQGEAVVFPNLFPYSKHNAVVRMCDQHYVKLDEFTTPMISNSFSAAHNYLNKVIAQDPETAYASINWNYLPPSGGSILHPHIHVLASEMPTNYQLITLASSEQFYTETGRNYYDTLIESEQDIGERFIATVGSIDWVHAFAPKSHIDFIGVLGASSLGELTDTNWQDLAESLTGFFNYFESIGIASFNLALFIPVSKNSSDRVHVRIVPRLTMGALQTSDMNVFNLLHGEPLSLKVPEEITKEIAVYFSK</sequence>
<dbReference type="EMBL" id="JBEPME010000002">
    <property type="protein sequence ID" value="MET3656843.1"/>
    <property type="molecule type" value="Genomic_DNA"/>
</dbReference>
<dbReference type="Gene3D" id="3.30.428.10">
    <property type="entry name" value="HIT-like"/>
    <property type="match status" value="2"/>
</dbReference>
<accession>A0ABV2K9Z4</accession>
<evidence type="ECO:0000313" key="1">
    <source>
        <dbReference type="EMBL" id="MET3656843.1"/>
    </source>
</evidence>
<name>A0ABV2K9Z4_SPOPS</name>
<proteinExistence type="predicted"/>
<keyword evidence="1" id="KW-0808">Transferase</keyword>
<dbReference type="InterPro" id="IPR036265">
    <property type="entry name" value="HIT-like_sf"/>
</dbReference>
<protein>
    <submittedName>
        <fullName evidence="1">Galactose-1-phosphate uridylyltransferase</fullName>
    </submittedName>
</protein>
<dbReference type="SUPFAM" id="SSF54197">
    <property type="entry name" value="HIT-like"/>
    <property type="match status" value="1"/>
</dbReference>
<dbReference type="GO" id="GO:0016779">
    <property type="term" value="F:nucleotidyltransferase activity"/>
    <property type="evidence" value="ECO:0007669"/>
    <property type="project" value="UniProtKB-KW"/>
</dbReference>
<keyword evidence="1" id="KW-0548">Nucleotidyltransferase</keyword>
<comment type="caution">
    <text evidence="1">The sequence shown here is derived from an EMBL/GenBank/DDBJ whole genome shotgun (WGS) entry which is preliminary data.</text>
</comment>